<dbReference type="RefSeq" id="WP_232867284.1">
    <property type="nucleotide sequence ID" value="NZ_CP128540.1"/>
</dbReference>
<gene>
    <name evidence="1" type="ORF">LU674_008725</name>
</gene>
<reference evidence="1" key="1">
    <citation type="submission" date="2023-06" db="EMBL/GenBank/DDBJ databases">
        <title>MBL-encoding genomic islands in Pseudomonas spp. in Poland.</title>
        <authorList>
            <person name="Urbanowicz P."/>
            <person name="Izdebski R."/>
            <person name="Biedrzycka M."/>
            <person name="Gniadkowski M."/>
        </authorList>
    </citation>
    <scope>NUCLEOTIDE SEQUENCE</scope>
    <source>
        <strain evidence="1">NMI5768_13</strain>
    </source>
</reference>
<dbReference type="AlphaFoldDB" id="A0AAW7HGN9"/>
<dbReference type="Proteomes" id="UP001165439">
    <property type="component" value="Unassembled WGS sequence"/>
</dbReference>
<organism evidence="1 2">
    <name type="scientific">Pseudomonas alloputida</name>
    <dbReference type="NCBI Taxonomy" id="1940621"/>
    <lineage>
        <taxon>Bacteria</taxon>
        <taxon>Pseudomonadati</taxon>
        <taxon>Pseudomonadota</taxon>
        <taxon>Gammaproteobacteria</taxon>
        <taxon>Pseudomonadales</taxon>
        <taxon>Pseudomonadaceae</taxon>
        <taxon>Pseudomonas</taxon>
    </lineage>
</organism>
<dbReference type="EMBL" id="JAJSRF020000001">
    <property type="protein sequence ID" value="MDM3952425.1"/>
    <property type="molecule type" value="Genomic_DNA"/>
</dbReference>
<protein>
    <submittedName>
        <fullName evidence="1">Uncharacterized protein</fullName>
    </submittedName>
</protein>
<comment type="caution">
    <text evidence="1">The sequence shown here is derived from an EMBL/GenBank/DDBJ whole genome shotgun (WGS) entry which is preliminary data.</text>
</comment>
<evidence type="ECO:0000313" key="2">
    <source>
        <dbReference type="Proteomes" id="UP001165439"/>
    </source>
</evidence>
<name>A0AAW7HGN9_9PSED</name>
<accession>A0AAW7HGN9</accession>
<proteinExistence type="predicted"/>
<sequence length="177" mass="19812">MSIVLQGYKLNQRQLDAITPVLNDYMHGKIKGQKKLEQACTKALEAAGCALGYDTSIPGGDTPVEQRAAAWMRNGEVGMSSRAIHDHMLGLTPKNGYFDYPLDPDDLNRCIKLLELIPEWKPRMGEMACHGKDWAGLARHWEEISQCFLDEVGLDWCKGSRAPKTYALMKQAMGERS</sequence>
<evidence type="ECO:0000313" key="1">
    <source>
        <dbReference type="EMBL" id="MDM3952425.1"/>
    </source>
</evidence>
<dbReference type="GeneID" id="83681768"/>